<dbReference type="CDD" id="cd01597">
    <property type="entry name" value="pCLME"/>
    <property type="match status" value="1"/>
</dbReference>
<sequence>MSSVVNSRIFKDIFGTGAMRGKFMTLFLLNLKFFSIVDIWSDEARTGYYLRWEIALAKVQSKLKIIPQDACDEIIAQAKLENIDFDKLKQSTELIGYPILGVVQQIVSLCRDGLGQWCHWGATTQDVTDSATVLAMRDSFDIIEIDLDHILNSVAKLAEHHRLTPMPGRSNLQQAVPISFGFKMARLLATLQRHKERLSEIRKRVLVLEFGGAAGTLATLDSSVALECQAELAGELNLAQPEIAWHTERDRIVEVGAFLALLCGTLSKNATDIKLLMQTEIDEVSEPYVPHRGSSSTMPNKVNPISCVYIHALAATVRQHAAALMDSMVADHERSTGPWEIEWIVLPEAFILTAGALDQTKSLMAGLQVHPENMMRNLNLTKGLIVSEAVMMNLGAKLGRQTAHDLVYDYCRRSVLEERTLIDLLKEDEKISSVISDSELMQLCDPANYLGLSGTMTDNVVNAYKKANLTQIKRK</sequence>
<dbReference type="PANTHER" id="PTHR43172">
    <property type="entry name" value="ADENYLOSUCCINATE LYASE"/>
    <property type="match status" value="1"/>
</dbReference>
<comment type="caution">
    <text evidence="3">The sequence shown here is derived from an EMBL/GenBank/DDBJ whole genome shotgun (WGS) entry which is preliminary data.</text>
</comment>
<evidence type="ECO:0000259" key="2">
    <source>
        <dbReference type="SMART" id="SM00998"/>
    </source>
</evidence>
<keyword evidence="4" id="KW-1185">Reference proteome</keyword>
<dbReference type="GO" id="GO:0003824">
    <property type="term" value="F:catalytic activity"/>
    <property type="evidence" value="ECO:0007669"/>
    <property type="project" value="InterPro"/>
</dbReference>
<name>A0A813R885_ADIRI</name>
<evidence type="ECO:0000256" key="1">
    <source>
        <dbReference type="ARBA" id="ARBA00034772"/>
    </source>
</evidence>
<dbReference type="EMBL" id="CAJNOR010000058">
    <property type="protein sequence ID" value="CAF0778173.1"/>
    <property type="molecule type" value="Genomic_DNA"/>
</dbReference>
<dbReference type="InterPro" id="IPR000362">
    <property type="entry name" value="Fumarate_lyase_fam"/>
</dbReference>
<reference evidence="3" key="1">
    <citation type="submission" date="2021-02" db="EMBL/GenBank/DDBJ databases">
        <authorList>
            <person name="Nowell W R."/>
        </authorList>
    </citation>
    <scope>NUCLEOTIDE SEQUENCE</scope>
</reference>
<dbReference type="AlphaFoldDB" id="A0A813R885"/>
<proteinExistence type="inferred from homology"/>
<feature type="domain" description="Adenylosuccinate lyase C-terminal" evidence="2">
    <location>
        <begin position="382"/>
        <end position="461"/>
    </location>
</feature>
<evidence type="ECO:0000313" key="4">
    <source>
        <dbReference type="Proteomes" id="UP000663828"/>
    </source>
</evidence>
<dbReference type="Pfam" id="PF00206">
    <property type="entry name" value="Lyase_1"/>
    <property type="match status" value="1"/>
</dbReference>
<dbReference type="PRINTS" id="PR00145">
    <property type="entry name" value="ARGSUCLYASE"/>
</dbReference>
<evidence type="ECO:0000313" key="3">
    <source>
        <dbReference type="EMBL" id="CAF0778173.1"/>
    </source>
</evidence>
<comment type="similarity">
    <text evidence="1">Belongs to the class-II fumarase/aspartase family.</text>
</comment>
<dbReference type="SUPFAM" id="SSF48557">
    <property type="entry name" value="L-aspartase-like"/>
    <property type="match status" value="1"/>
</dbReference>
<dbReference type="Pfam" id="PF10397">
    <property type="entry name" value="ADSL_C"/>
    <property type="match status" value="1"/>
</dbReference>
<accession>A0A813R885</accession>
<organism evidence="3 4">
    <name type="scientific">Adineta ricciae</name>
    <name type="common">Rotifer</name>
    <dbReference type="NCBI Taxonomy" id="249248"/>
    <lineage>
        <taxon>Eukaryota</taxon>
        <taxon>Metazoa</taxon>
        <taxon>Spiralia</taxon>
        <taxon>Gnathifera</taxon>
        <taxon>Rotifera</taxon>
        <taxon>Eurotatoria</taxon>
        <taxon>Bdelloidea</taxon>
        <taxon>Adinetida</taxon>
        <taxon>Adinetidae</taxon>
        <taxon>Adineta</taxon>
    </lineage>
</organism>
<protein>
    <recommendedName>
        <fullName evidence="2">Adenylosuccinate lyase C-terminal domain-containing protein</fullName>
    </recommendedName>
</protein>
<dbReference type="Gene3D" id="1.10.40.30">
    <property type="entry name" value="Fumarase/aspartase (C-terminal domain)"/>
    <property type="match status" value="1"/>
</dbReference>
<dbReference type="InterPro" id="IPR022761">
    <property type="entry name" value="Fumarate_lyase_N"/>
</dbReference>
<dbReference type="SMART" id="SM00998">
    <property type="entry name" value="ADSL_C"/>
    <property type="match status" value="1"/>
</dbReference>
<dbReference type="InterPro" id="IPR019468">
    <property type="entry name" value="AdenyloSucc_lyase_C"/>
</dbReference>
<dbReference type="InterPro" id="IPR008948">
    <property type="entry name" value="L-Aspartase-like"/>
</dbReference>
<dbReference type="PANTHER" id="PTHR43172:SF2">
    <property type="entry name" value="ADENYLOSUCCINATE LYASE C-TERMINAL DOMAIN-CONTAINING PROTEIN"/>
    <property type="match status" value="1"/>
</dbReference>
<gene>
    <name evidence="3" type="ORF">XAT740_LOCUS1822</name>
</gene>
<dbReference type="PRINTS" id="PR00149">
    <property type="entry name" value="FUMRATELYASE"/>
</dbReference>
<dbReference type="Gene3D" id="1.20.200.10">
    <property type="entry name" value="Fumarase/aspartase (Central domain)"/>
    <property type="match status" value="1"/>
</dbReference>
<dbReference type="Proteomes" id="UP000663828">
    <property type="component" value="Unassembled WGS sequence"/>
</dbReference>